<dbReference type="EMBL" id="JAQQWP010000010">
    <property type="protein sequence ID" value="KAK8096955.1"/>
    <property type="molecule type" value="Genomic_DNA"/>
</dbReference>
<comment type="caution">
    <text evidence="3">The sequence shown here is derived from an EMBL/GenBank/DDBJ whole genome shotgun (WGS) entry which is preliminary data.</text>
</comment>
<feature type="transmembrane region" description="Helical" evidence="2">
    <location>
        <begin position="214"/>
        <end position="232"/>
    </location>
</feature>
<dbReference type="InterPro" id="IPR052979">
    <property type="entry name" value="Adenylate-forming_domain"/>
</dbReference>
<dbReference type="GO" id="GO:0075306">
    <property type="term" value="P:regulation of conidium formation"/>
    <property type="evidence" value="ECO:0007669"/>
    <property type="project" value="TreeGrafter"/>
</dbReference>
<keyword evidence="2" id="KW-1133">Transmembrane helix</keyword>
<keyword evidence="2" id="KW-0812">Transmembrane</keyword>
<organism evidence="3 4">
    <name type="scientific">Apiospora kogelbergensis</name>
    <dbReference type="NCBI Taxonomy" id="1337665"/>
    <lineage>
        <taxon>Eukaryota</taxon>
        <taxon>Fungi</taxon>
        <taxon>Dikarya</taxon>
        <taxon>Ascomycota</taxon>
        <taxon>Pezizomycotina</taxon>
        <taxon>Sordariomycetes</taxon>
        <taxon>Xylariomycetidae</taxon>
        <taxon>Amphisphaeriales</taxon>
        <taxon>Apiosporaceae</taxon>
        <taxon>Apiospora</taxon>
    </lineage>
</organism>
<gene>
    <name evidence="3" type="ORF">PG999_012899</name>
</gene>
<dbReference type="PANTHER" id="PTHR33927">
    <property type="entry name" value="TRANSMEMBRANE PROTEIN"/>
    <property type="match status" value="1"/>
</dbReference>
<feature type="transmembrane region" description="Helical" evidence="2">
    <location>
        <begin position="63"/>
        <end position="80"/>
    </location>
</feature>
<proteinExistence type="predicted"/>
<name>A0AAW0Q878_9PEZI</name>
<evidence type="ECO:0000313" key="3">
    <source>
        <dbReference type="EMBL" id="KAK8096955.1"/>
    </source>
</evidence>
<protein>
    <submittedName>
        <fullName evidence="3">Integral membrane protein TmpA</fullName>
    </submittedName>
</protein>
<dbReference type="GO" id="GO:0043935">
    <property type="term" value="P:sexual sporulation resulting in formation of a cellular spore"/>
    <property type="evidence" value="ECO:0007669"/>
    <property type="project" value="TreeGrafter"/>
</dbReference>
<accession>A0AAW0Q878</accession>
<feature type="transmembrane region" description="Helical" evidence="2">
    <location>
        <begin position="170"/>
        <end position="194"/>
    </location>
</feature>
<sequence length="472" mass="52514">MSSTTASPISSAMSLAQPPVTNPEKEQAAVSVVRRAASDRWVGPKEKRLSGIRYRIFNTYRRLFSLVFLVNAATFVYVAVRGADSSILIDAVAANLLASGLARQPLIVNVLFRTLCLIPHSAPLRLRRLACKIFHLGGVHSGCGVAAYLWYIGFIVVFTQECVHRSTSTAANTAALVIAYTVLALLTIMILVAYPHFRIIRHDWFEFIHRFSSWLTIALVWALVLTIASGASPSMGVFLATSPAFWMLLVSTLAIIQPWLLLRRVEVTPEHLSGHAIRLHFNHTSVVFGQGLSVSKHPLRDWHSFAAFTDKYDSPETQFSMIVSKAGDWTSSVISDPPRYLWKRGVPIYGFGYVMKVFPRIVLVTTGSGIGPCLSFIEDDNRPAMRVVWQTRNPETTYGPRVLDLVRKMDPNPEIIDTSKQGRVDLLPIAIRLYREFNAEAIGVISNGKLTKQLVYDLEKQGIPAYGPIFDS</sequence>
<dbReference type="GO" id="GO:0005886">
    <property type="term" value="C:plasma membrane"/>
    <property type="evidence" value="ECO:0007669"/>
    <property type="project" value="TreeGrafter"/>
</dbReference>
<feature type="transmembrane region" description="Helical" evidence="2">
    <location>
        <begin position="133"/>
        <end position="158"/>
    </location>
</feature>
<evidence type="ECO:0000313" key="4">
    <source>
        <dbReference type="Proteomes" id="UP001392437"/>
    </source>
</evidence>
<dbReference type="GO" id="GO:0048315">
    <property type="term" value="P:conidium formation"/>
    <property type="evidence" value="ECO:0007669"/>
    <property type="project" value="TreeGrafter"/>
</dbReference>
<dbReference type="PANTHER" id="PTHR33927:SF3">
    <property type="entry name" value="INTEGRAL MEMBRANE PROTEIN TMPA"/>
    <property type="match status" value="1"/>
</dbReference>
<evidence type="ECO:0000256" key="2">
    <source>
        <dbReference type="SAM" id="Phobius"/>
    </source>
</evidence>
<keyword evidence="2" id="KW-0472">Membrane</keyword>
<evidence type="ECO:0000256" key="1">
    <source>
        <dbReference type="SAM" id="MobiDB-lite"/>
    </source>
</evidence>
<keyword evidence="4" id="KW-1185">Reference proteome</keyword>
<feature type="transmembrane region" description="Helical" evidence="2">
    <location>
        <begin position="244"/>
        <end position="262"/>
    </location>
</feature>
<feature type="compositionally biased region" description="Polar residues" evidence="1">
    <location>
        <begin position="1"/>
        <end position="14"/>
    </location>
</feature>
<dbReference type="Proteomes" id="UP001392437">
    <property type="component" value="Unassembled WGS sequence"/>
</dbReference>
<dbReference type="AlphaFoldDB" id="A0AAW0Q878"/>
<feature type="region of interest" description="Disordered" evidence="1">
    <location>
        <begin position="1"/>
        <end position="23"/>
    </location>
</feature>
<reference evidence="3 4" key="1">
    <citation type="submission" date="2023-01" db="EMBL/GenBank/DDBJ databases">
        <title>Analysis of 21 Apiospora genomes using comparative genomics revels a genus with tremendous synthesis potential of carbohydrate active enzymes and secondary metabolites.</title>
        <authorList>
            <person name="Sorensen T."/>
        </authorList>
    </citation>
    <scope>NUCLEOTIDE SEQUENCE [LARGE SCALE GENOMIC DNA]</scope>
    <source>
        <strain evidence="3 4">CBS 117206</strain>
    </source>
</reference>